<protein>
    <submittedName>
        <fullName evidence="1">Uncharacterized protein</fullName>
    </submittedName>
</protein>
<dbReference type="Proteomes" id="UP000016016">
    <property type="component" value="Unassembled WGS sequence"/>
</dbReference>
<dbReference type="AlphaFoldDB" id="E1GTD1"/>
<reference evidence="1 2" key="1">
    <citation type="submission" date="2010-09" db="EMBL/GenBank/DDBJ databases">
        <authorList>
            <person name="Harkins D.M."/>
            <person name="Madupu R."/>
            <person name="Durkin A.S."/>
            <person name="Torralba M."/>
            <person name="Methe B."/>
            <person name="Sutton G.G."/>
            <person name="Nelson K.E."/>
        </authorList>
    </citation>
    <scope>NUCLEOTIDE SEQUENCE [LARGE SCALE GENOMIC DNA]</scope>
    <source>
        <strain evidence="1 2">CRIS 21A-A</strain>
    </source>
</reference>
<gene>
    <name evidence="1" type="ORF">HMPREF9018_1623</name>
</gene>
<accession>E1GTD1</accession>
<evidence type="ECO:0000313" key="2">
    <source>
        <dbReference type="Proteomes" id="UP000016016"/>
    </source>
</evidence>
<name>E1GTD1_9BACT</name>
<sequence length="44" mass="5147">MLAVMNVVFTSKKAKMFSVFSVFLYTFANKLNMYKNAFFFTCCL</sequence>
<proteinExistence type="predicted"/>
<dbReference type="EMBL" id="ADFQ01000003">
    <property type="protein sequence ID" value="EFN92126.1"/>
    <property type="molecule type" value="Genomic_DNA"/>
</dbReference>
<organism evidence="1 2">
    <name type="scientific">Prevotella amnii CRIS 21A-A</name>
    <dbReference type="NCBI Taxonomy" id="679191"/>
    <lineage>
        <taxon>Bacteria</taxon>
        <taxon>Pseudomonadati</taxon>
        <taxon>Bacteroidota</taxon>
        <taxon>Bacteroidia</taxon>
        <taxon>Bacteroidales</taxon>
        <taxon>Prevotellaceae</taxon>
        <taxon>Prevotella</taxon>
    </lineage>
</organism>
<evidence type="ECO:0000313" key="1">
    <source>
        <dbReference type="EMBL" id="EFN92126.1"/>
    </source>
</evidence>
<comment type="caution">
    <text evidence="1">The sequence shown here is derived from an EMBL/GenBank/DDBJ whole genome shotgun (WGS) entry which is preliminary data.</text>
</comment>